<keyword evidence="4" id="KW-1185">Reference proteome</keyword>
<dbReference type="InterPro" id="IPR010982">
    <property type="entry name" value="Lambda_DNA-bd_dom_sf"/>
</dbReference>
<dbReference type="SUPFAM" id="SSF47413">
    <property type="entry name" value="lambda repressor-like DNA-binding domains"/>
    <property type="match status" value="1"/>
</dbReference>
<evidence type="ECO:0000313" key="3">
    <source>
        <dbReference type="EMBL" id="TDR28929.1"/>
    </source>
</evidence>
<dbReference type="RefSeq" id="WP_133676315.1">
    <property type="nucleotide sequence ID" value="NZ_SNZF01000054.1"/>
</dbReference>
<feature type="region of interest" description="Disordered" evidence="1">
    <location>
        <begin position="62"/>
        <end position="83"/>
    </location>
</feature>
<evidence type="ECO:0000256" key="1">
    <source>
        <dbReference type="SAM" id="MobiDB-lite"/>
    </source>
</evidence>
<dbReference type="OrthoDB" id="3698213at2"/>
<evidence type="ECO:0000259" key="2">
    <source>
        <dbReference type="PROSITE" id="PS50943"/>
    </source>
</evidence>
<dbReference type="SMART" id="SM00530">
    <property type="entry name" value="HTH_XRE"/>
    <property type="match status" value="1"/>
</dbReference>
<reference evidence="3 4" key="1">
    <citation type="submission" date="2019-03" db="EMBL/GenBank/DDBJ databases">
        <title>Genomic Encyclopedia of Type Strains, Phase IV (KMG-IV): sequencing the most valuable type-strain genomes for metagenomic binning, comparative biology and taxonomic classification.</title>
        <authorList>
            <person name="Goeker M."/>
        </authorList>
    </citation>
    <scope>NUCLEOTIDE SEQUENCE [LARGE SCALE GENOMIC DNA]</scope>
    <source>
        <strain evidence="3 4">DSM 11603</strain>
    </source>
</reference>
<gene>
    <name evidence="3" type="ORF">DES43_15416</name>
</gene>
<proteinExistence type="predicted"/>
<dbReference type="EMBL" id="SNZF01000054">
    <property type="protein sequence ID" value="TDR28929.1"/>
    <property type="molecule type" value="Genomic_DNA"/>
</dbReference>
<dbReference type="AlphaFoldDB" id="A0A4R6Y4D6"/>
<evidence type="ECO:0000313" key="4">
    <source>
        <dbReference type="Proteomes" id="UP000294958"/>
    </source>
</evidence>
<dbReference type="Pfam" id="PF01381">
    <property type="entry name" value="HTH_3"/>
    <property type="match status" value="1"/>
</dbReference>
<dbReference type="GO" id="GO:0003677">
    <property type="term" value="F:DNA binding"/>
    <property type="evidence" value="ECO:0007669"/>
    <property type="project" value="InterPro"/>
</dbReference>
<dbReference type="Proteomes" id="UP000294958">
    <property type="component" value="Unassembled WGS sequence"/>
</dbReference>
<dbReference type="CDD" id="cd00093">
    <property type="entry name" value="HTH_XRE"/>
    <property type="match status" value="1"/>
</dbReference>
<organism evidence="3 4">
    <name type="scientific">Aquamicrobium defluvii</name>
    <dbReference type="NCBI Taxonomy" id="69279"/>
    <lineage>
        <taxon>Bacteria</taxon>
        <taxon>Pseudomonadati</taxon>
        <taxon>Pseudomonadota</taxon>
        <taxon>Alphaproteobacteria</taxon>
        <taxon>Hyphomicrobiales</taxon>
        <taxon>Phyllobacteriaceae</taxon>
        <taxon>Aquamicrobium</taxon>
    </lineage>
</organism>
<accession>A0A4R6Y4D6</accession>
<protein>
    <submittedName>
        <fullName evidence="3">Helix-turn-helix protein</fullName>
    </submittedName>
</protein>
<dbReference type="InterPro" id="IPR001387">
    <property type="entry name" value="Cro/C1-type_HTH"/>
</dbReference>
<comment type="caution">
    <text evidence="3">The sequence shown here is derived from an EMBL/GenBank/DDBJ whole genome shotgun (WGS) entry which is preliminary data.</text>
</comment>
<dbReference type="PROSITE" id="PS50943">
    <property type="entry name" value="HTH_CROC1"/>
    <property type="match status" value="1"/>
</dbReference>
<name>A0A4R6Y4D6_9HYPH</name>
<sequence>MSKLTAFAKFRPSSGMTLDAVAEIFNVDRKTILRWETGETPLPLKRMGEFERVTGFPPHELRPDLASIFGPPTSRPSKLEKTA</sequence>
<feature type="domain" description="HTH cro/C1-type" evidence="2">
    <location>
        <begin position="15"/>
        <end position="61"/>
    </location>
</feature>
<dbReference type="Gene3D" id="1.10.260.40">
    <property type="entry name" value="lambda repressor-like DNA-binding domains"/>
    <property type="match status" value="1"/>
</dbReference>